<keyword evidence="1" id="KW-1133">Transmembrane helix</keyword>
<evidence type="ECO:0000256" key="1">
    <source>
        <dbReference type="SAM" id="Phobius"/>
    </source>
</evidence>
<reference evidence="4" key="1">
    <citation type="submission" date="2025-08" db="UniProtKB">
        <authorList>
            <consortium name="RefSeq"/>
        </authorList>
    </citation>
    <scope>IDENTIFICATION</scope>
</reference>
<dbReference type="PROSITE" id="PS50127">
    <property type="entry name" value="UBC_2"/>
    <property type="match status" value="2"/>
</dbReference>
<dbReference type="KEGG" id="pavi:110744462"/>
<feature type="domain" description="UBC core" evidence="2">
    <location>
        <begin position="7"/>
        <end position="150"/>
    </location>
</feature>
<dbReference type="GeneID" id="110744462"/>
<feature type="domain" description="UBC core" evidence="2">
    <location>
        <begin position="211"/>
        <end position="362"/>
    </location>
</feature>
<evidence type="ECO:0000313" key="4">
    <source>
        <dbReference type="RefSeq" id="XP_021800128.1"/>
    </source>
</evidence>
<dbReference type="Proteomes" id="UP000515124">
    <property type="component" value="Unplaced"/>
</dbReference>
<keyword evidence="3" id="KW-1185">Reference proteome</keyword>
<dbReference type="SUPFAM" id="SSF54495">
    <property type="entry name" value="UBC-like"/>
    <property type="match status" value="2"/>
</dbReference>
<gene>
    <name evidence="4" type="primary">LOC110744462</name>
</gene>
<evidence type="ECO:0000313" key="3">
    <source>
        <dbReference type="Proteomes" id="UP000515124"/>
    </source>
</evidence>
<dbReference type="SMART" id="SM00212">
    <property type="entry name" value="UBCc"/>
    <property type="match status" value="2"/>
</dbReference>
<dbReference type="Gene3D" id="3.10.110.10">
    <property type="entry name" value="Ubiquitin Conjugating Enzyme"/>
    <property type="match status" value="2"/>
</dbReference>
<sequence length="458" mass="52489">MTSATSVVRRRILDELIAMQDIPPLDFKCAPLPWDPYEWQFGIRGARGTEFEDGIYHGRVMFPEEYPCQAPSFMFLTENGRFKTRTKIRSKWQSSWRARDALLALIDEMGTYPDGESGSIKCSKEKRRALAMKSREAAPKYGTSERQKLMDEIHQYLLGEETFPVPQLQQTRNTSLARRCQEEVVVDRVGSTQTESDRSVIAEEKCNLENSGEKRILEEYNEIESNPTYDFECRIFSWNSYEWQFAIRGPRGTEFEGGIYHGVIQFSEGYPSKPPSFMFLTENGRFKIQTNISLRILSNWQSSSSVRNALLALIEEMPTYPDGELCSVKYSREERHDLAIKSREASPKYGTSERQKVIDEIHEDLLSKAPPVHVRVPQLSPVPSKASNGTGGGSVFGNIFYVINSSRVGVFDSMNEAPNPMITKLLWGFWFLVYASSFVMFFVNIYCFVGNTKRDQLR</sequence>
<dbReference type="InterPro" id="IPR000608">
    <property type="entry name" value="UBC"/>
</dbReference>
<keyword evidence="1" id="KW-0812">Transmembrane</keyword>
<organism evidence="3 4">
    <name type="scientific">Prunus avium</name>
    <name type="common">Cherry</name>
    <name type="synonym">Cerasus avium</name>
    <dbReference type="NCBI Taxonomy" id="42229"/>
    <lineage>
        <taxon>Eukaryota</taxon>
        <taxon>Viridiplantae</taxon>
        <taxon>Streptophyta</taxon>
        <taxon>Embryophyta</taxon>
        <taxon>Tracheophyta</taxon>
        <taxon>Spermatophyta</taxon>
        <taxon>Magnoliopsida</taxon>
        <taxon>eudicotyledons</taxon>
        <taxon>Gunneridae</taxon>
        <taxon>Pentapetalae</taxon>
        <taxon>rosids</taxon>
        <taxon>fabids</taxon>
        <taxon>Rosales</taxon>
        <taxon>Rosaceae</taxon>
        <taxon>Amygdaloideae</taxon>
        <taxon>Amygdaleae</taxon>
        <taxon>Prunus</taxon>
    </lineage>
</organism>
<evidence type="ECO:0000259" key="2">
    <source>
        <dbReference type="PROSITE" id="PS50127"/>
    </source>
</evidence>
<dbReference type="SMR" id="A0A6P5RE47"/>
<keyword evidence="1" id="KW-0472">Membrane</keyword>
<name>A0A6P5RE47_PRUAV</name>
<protein>
    <submittedName>
        <fullName evidence="4">Uncharacterized protein LOC110744462</fullName>
    </submittedName>
</protein>
<proteinExistence type="predicted"/>
<dbReference type="PANTHER" id="PTHR24067">
    <property type="entry name" value="UBIQUITIN-CONJUGATING ENZYME E2"/>
    <property type="match status" value="1"/>
</dbReference>
<dbReference type="AlphaFoldDB" id="A0A6P5RE47"/>
<dbReference type="InterPro" id="IPR016135">
    <property type="entry name" value="UBQ-conjugating_enzyme/RWD"/>
</dbReference>
<dbReference type="Pfam" id="PF00179">
    <property type="entry name" value="UQ_con"/>
    <property type="match status" value="2"/>
</dbReference>
<feature type="transmembrane region" description="Helical" evidence="1">
    <location>
        <begin position="425"/>
        <end position="449"/>
    </location>
</feature>
<dbReference type="RefSeq" id="XP_021800128.1">
    <property type="nucleotide sequence ID" value="XM_021944436.1"/>
</dbReference>
<accession>A0A6P5RE47</accession>
<dbReference type="Gramene" id="Pav_sc0003823.1_g110.1.mk:mrna">
    <property type="protein sequence ID" value="Pav_sc0003823.1_g110.1.mk:mrna"/>
    <property type="gene ID" value="Pav_sc0003823.1_g110.1.mk"/>
</dbReference>
<dbReference type="InterPro" id="IPR050113">
    <property type="entry name" value="Ub_conjugating_enzyme"/>
</dbReference>